<evidence type="ECO:0000313" key="1">
    <source>
        <dbReference type="EMBL" id="HJF18136.1"/>
    </source>
</evidence>
<comment type="caution">
    <text evidence="1">The sequence shown here is derived from an EMBL/GenBank/DDBJ whole genome shotgun (WGS) entry which is preliminary data.</text>
</comment>
<dbReference type="Pfam" id="PF13811">
    <property type="entry name" value="DUF4186"/>
    <property type="match status" value="1"/>
</dbReference>
<protein>
    <submittedName>
        <fullName evidence="1">DUF4186 domain-containing protein</fullName>
    </submittedName>
</protein>
<accession>A0A921FUY1</accession>
<dbReference type="InterPro" id="IPR020378">
    <property type="entry name" value="DUF4186"/>
</dbReference>
<gene>
    <name evidence="1" type="ORF">K8U78_03125</name>
</gene>
<organism evidence="1 2">
    <name type="scientific">Aeriscardovia aeriphila</name>
    <dbReference type="NCBI Taxonomy" id="218139"/>
    <lineage>
        <taxon>Bacteria</taxon>
        <taxon>Bacillati</taxon>
        <taxon>Actinomycetota</taxon>
        <taxon>Actinomycetes</taxon>
        <taxon>Bifidobacteriales</taxon>
        <taxon>Bifidobacteriaceae</taxon>
        <taxon>Aeriscardovia</taxon>
    </lineage>
</organism>
<sequence>MVHNLDNAQQLSFDFDEDDNDSDNLEKFEKAEPVVSEAVMPVVSIDAATQEWVENCFYRLAHSKFRSSFRLSSADLDYALKKGPVTIHQHARQFLTQRLAAANPSNDGRQTPWRGHPVFTAQHATATCCRGCMHKWWGVKQGVPLTPAQIERFSVLIMTWISAQVNDETLTDGRNVGR</sequence>
<name>A0A921FUY1_9BIFI</name>
<dbReference type="Proteomes" id="UP000715651">
    <property type="component" value="Unassembled WGS sequence"/>
</dbReference>
<proteinExistence type="predicted"/>
<reference evidence="1" key="2">
    <citation type="submission" date="2021-09" db="EMBL/GenBank/DDBJ databases">
        <authorList>
            <person name="Gilroy R."/>
        </authorList>
    </citation>
    <scope>NUCLEOTIDE SEQUENCE</scope>
    <source>
        <strain evidence="1">578</strain>
    </source>
</reference>
<evidence type="ECO:0000313" key="2">
    <source>
        <dbReference type="Proteomes" id="UP000715651"/>
    </source>
</evidence>
<dbReference type="EMBL" id="DYWK01000005">
    <property type="protein sequence ID" value="HJF18136.1"/>
    <property type="molecule type" value="Genomic_DNA"/>
</dbReference>
<dbReference type="AlphaFoldDB" id="A0A921FUY1"/>
<reference evidence="1" key="1">
    <citation type="journal article" date="2021" name="PeerJ">
        <title>Extensive microbial diversity within the chicken gut microbiome revealed by metagenomics and culture.</title>
        <authorList>
            <person name="Gilroy R."/>
            <person name="Ravi A."/>
            <person name="Getino M."/>
            <person name="Pursley I."/>
            <person name="Horton D.L."/>
            <person name="Alikhan N.F."/>
            <person name="Baker D."/>
            <person name="Gharbi K."/>
            <person name="Hall N."/>
            <person name="Watson M."/>
            <person name="Adriaenssens E.M."/>
            <person name="Foster-Nyarko E."/>
            <person name="Jarju S."/>
            <person name="Secka A."/>
            <person name="Antonio M."/>
            <person name="Oren A."/>
            <person name="Chaudhuri R.R."/>
            <person name="La Ragione R."/>
            <person name="Hildebrand F."/>
            <person name="Pallen M.J."/>
        </authorList>
    </citation>
    <scope>NUCLEOTIDE SEQUENCE</scope>
    <source>
        <strain evidence="1">578</strain>
    </source>
</reference>